<dbReference type="OrthoDB" id="2800028at2759"/>
<reference evidence="1 2" key="1">
    <citation type="submission" date="2019-02" db="EMBL/GenBank/DDBJ databases">
        <title>Genome sequencing of the rare red list fungi Hericium alpestre (H. flagellum).</title>
        <authorList>
            <person name="Buettner E."/>
            <person name="Kellner H."/>
        </authorList>
    </citation>
    <scope>NUCLEOTIDE SEQUENCE [LARGE SCALE GENOMIC DNA]</scope>
    <source>
        <strain evidence="1 2">DSM 108284</strain>
    </source>
</reference>
<dbReference type="AlphaFoldDB" id="A0A4Z0A855"/>
<name>A0A4Z0A855_9AGAM</name>
<keyword evidence="2" id="KW-1185">Reference proteome</keyword>
<evidence type="ECO:0000313" key="2">
    <source>
        <dbReference type="Proteomes" id="UP000298061"/>
    </source>
</evidence>
<dbReference type="Proteomes" id="UP000298061">
    <property type="component" value="Unassembled WGS sequence"/>
</dbReference>
<gene>
    <name evidence="1" type="ORF">EWM64_g737</name>
</gene>
<comment type="caution">
    <text evidence="1">The sequence shown here is derived from an EMBL/GenBank/DDBJ whole genome shotgun (WGS) entry which is preliminary data.</text>
</comment>
<dbReference type="EMBL" id="SFCI01000040">
    <property type="protein sequence ID" value="TFY83266.1"/>
    <property type="molecule type" value="Genomic_DNA"/>
</dbReference>
<sequence length="227" mass="25660">MSNRYMTPPPSSPAGGSDFDLAPATIISSTGRICRNHWDAALDDIPNVAPHFYATTDEDLNALFLGLGFKQAELAGMRAEYDERMNAMFAQGQTRSRRAHPYHSDSERQSRIRLWDGGLEDDGIFLFDFVDMRTKKAVNSPVGYEVHAFPNRYHMLNMPGPIISWEAAQNIQRKHIKPGEERFSVPEGTSCALHRRGQEIFMFAVPERPRKQSIHGVQLATARDALW</sequence>
<organism evidence="1 2">
    <name type="scientific">Hericium alpestre</name>
    <dbReference type="NCBI Taxonomy" id="135208"/>
    <lineage>
        <taxon>Eukaryota</taxon>
        <taxon>Fungi</taxon>
        <taxon>Dikarya</taxon>
        <taxon>Basidiomycota</taxon>
        <taxon>Agaricomycotina</taxon>
        <taxon>Agaricomycetes</taxon>
        <taxon>Russulales</taxon>
        <taxon>Hericiaceae</taxon>
        <taxon>Hericium</taxon>
    </lineage>
</organism>
<evidence type="ECO:0000313" key="1">
    <source>
        <dbReference type="EMBL" id="TFY83266.1"/>
    </source>
</evidence>
<protein>
    <submittedName>
        <fullName evidence="1">Uncharacterized protein</fullName>
    </submittedName>
</protein>
<proteinExistence type="predicted"/>
<accession>A0A4Z0A855</accession>